<evidence type="ECO:0000313" key="4">
    <source>
        <dbReference type="Proteomes" id="UP001056937"/>
    </source>
</evidence>
<dbReference type="Pfam" id="PF16655">
    <property type="entry name" value="PhoD_N"/>
    <property type="match status" value="1"/>
</dbReference>
<organism evidence="3 4">
    <name type="scientific">Sphingomonas morindae</name>
    <dbReference type="NCBI Taxonomy" id="1541170"/>
    <lineage>
        <taxon>Bacteria</taxon>
        <taxon>Pseudomonadati</taxon>
        <taxon>Pseudomonadota</taxon>
        <taxon>Alphaproteobacteria</taxon>
        <taxon>Sphingomonadales</taxon>
        <taxon>Sphingomonadaceae</taxon>
        <taxon>Sphingomonas</taxon>
    </lineage>
</organism>
<evidence type="ECO:0000259" key="1">
    <source>
        <dbReference type="Pfam" id="PF09423"/>
    </source>
</evidence>
<evidence type="ECO:0000313" key="3">
    <source>
        <dbReference type="EMBL" id="USI72673.1"/>
    </source>
</evidence>
<feature type="domain" description="Phospholipase D N-terminal" evidence="2">
    <location>
        <begin position="39"/>
        <end position="135"/>
    </location>
</feature>
<dbReference type="Gene3D" id="2.60.40.380">
    <property type="entry name" value="Purple acid phosphatase-like, N-terminal"/>
    <property type="match status" value="1"/>
</dbReference>
<dbReference type="PANTHER" id="PTHR43606">
    <property type="entry name" value="PHOSPHATASE, PUTATIVE (AFU_ORTHOLOGUE AFUA_6G08710)-RELATED"/>
    <property type="match status" value="1"/>
</dbReference>
<reference evidence="3" key="1">
    <citation type="journal article" date="2022" name="Toxins">
        <title>Genomic Analysis of Sphingopyxis sp. USTB-05 for Biodegrading Cyanobacterial Hepatotoxins.</title>
        <authorList>
            <person name="Liu C."/>
            <person name="Xu Q."/>
            <person name="Zhao Z."/>
            <person name="Zhang H."/>
            <person name="Liu X."/>
            <person name="Yin C."/>
            <person name="Liu Y."/>
            <person name="Yan H."/>
        </authorList>
    </citation>
    <scope>NUCLEOTIDE SEQUENCE</scope>
    <source>
        <strain evidence="3">NBD5</strain>
    </source>
</reference>
<dbReference type="RefSeq" id="WP_252166479.1">
    <property type="nucleotide sequence ID" value="NZ_CP084930.1"/>
</dbReference>
<dbReference type="InterPro" id="IPR032093">
    <property type="entry name" value="PhoD_N"/>
</dbReference>
<dbReference type="InterPro" id="IPR038607">
    <property type="entry name" value="PhoD-like_sf"/>
</dbReference>
<evidence type="ECO:0000259" key="2">
    <source>
        <dbReference type="Pfam" id="PF16655"/>
    </source>
</evidence>
<dbReference type="EMBL" id="CP084930">
    <property type="protein sequence ID" value="USI72673.1"/>
    <property type="molecule type" value="Genomic_DNA"/>
</dbReference>
<dbReference type="InterPro" id="IPR018946">
    <property type="entry name" value="PhoD-like_MPP"/>
</dbReference>
<dbReference type="SUPFAM" id="SSF56300">
    <property type="entry name" value="Metallo-dependent phosphatases"/>
    <property type="match status" value="1"/>
</dbReference>
<sequence length="519" mass="57670">MIYRPSRRALLGGLVAAPVFLPGLARAAELGFADFPFTLGVSAGDALPDGFVLWTRLAPDPLAPHGGMPMAPVPVNWEVAEDDGFRTIVAKGQETAWPELGHSVHAEVSGLKPGRPYWYRFRCGGELSLAGRAATLPAPGTTVDRVRFAAAGCQHFESGYYTAYRHLAEENDLDFVFHYGDYIYEYSAGVALNGLHQPIDPVRRYLGREPYSLDDYRLRYAQTTLDSDMQAARAAHPWFVSYDDHEVQNNWTGDTDKDDTPAALFRLRRAAALQAWYEHMPVRRSAMPDATGLVEFRRRFDYGTLLRGHLLNTRLYRSDQPCGDGFKPLCTPMTGDVLGRPQEAWLDQGLATSRQRWQLIAQQVMVAAPDRRTPEHDGPQPTFNMDSWAGYPLAQRRLFDRFAAHRPGNIVVVTGDEHQNWANDLVRDDGRIVASEFVATSISSGGDGYDTRPGNDEIMRHNSFVKWTNDRRGYLLTEVTPDAWTGDFRTVAAVSTAGAPVRTAARWQVAAGQAGLRAG</sequence>
<keyword evidence="4" id="KW-1185">Reference proteome</keyword>
<feature type="domain" description="PhoD-like phosphatase metallophosphatase" evidence="1">
    <location>
        <begin position="148"/>
        <end position="488"/>
    </location>
</feature>
<dbReference type="Pfam" id="PF09423">
    <property type="entry name" value="PhoD"/>
    <property type="match status" value="1"/>
</dbReference>
<gene>
    <name evidence="3" type="ORF">LHA26_15550</name>
</gene>
<dbReference type="InterPro" id="IPR029052">
    <property type="entry name" value="Metallo-depent_PP-like"/>
</dbReference>
<name>A0ABY4X6X7_9SPHN</name>
<dbReference type="Proteomes" id="UP001056937">
    <property type="component" value="Chromosome 1"/>
</dbReference>
<dbReference type="PANTHER" id="PTHR43606:SF2">
    <property type="entry name" value="ALKALINE PHOSPHATASE FAMILY PROTEIN (AFU_ORTHOLOGUE AFUA_5G03860)"/>
    <property type="match status" value="1"/>
</dbReference>
<protein>
    <submittedName>
        <fullName evidence="3">Alkaline phosphatase D family protein</fullName>
    </submittedName>
</protein>
<proteinExistence type="predicted"/>
<dbReference type="CDD" id="cd07389">
    <property type="entry name" value="MPP_PhoD"/>
    <property type="match status" value="1"/>
</dbReference>
<dbReference type="InterPro" id="IPR052900">
    <property type="entry name" value="Phospholipid_Metab_Enz"/>
</dbReference>
<accession>A0ABY4X6X7</accession>
<dbReference type="Gene3D" id="3.60.21.70">
    <property type="entry name" value="PhoD-like phosphatase"/>
    <property type="match status" value="1"/>
</dbReference>